<reference evidence="10 12" key="2">
    <citation type="submission" date="2016-10" db="EMBL/GenBank/DDBJ databases">
        <authorList>
            <person name="Varghese N."/>
            <person name="Submissions S."/>
        </authorList>
    </citation>
    <scope>NUCLEOTIDE SEQUENCE [LARGE SCALE GENOMIC DNA]</scope>
    <source>
        <strain evidence="10 12">DSM 21619</strain>
    </source>
</reference>
<feature type="domain" description="ABC transporter" evidence="8">
    <location>
        <begin position="5"/>
        <end position="231"/>
    </location>
</feature>
<dbReference type="Pfam" id="PF00005">
    <property type="entry name" value="ABC_tran"/>
    <property type="match status" value="1"/>
</dbReference>
<dbReference type="InterPro" id="IPR003439">
    <property type="entry name" value="ABC_transporter-like_ATP-bd"/>
</dbReference>
<dbReference type="KEGG" id="tap:GZ22_01080"/>
<dbReference type="Gene3D" id="3.40.50.300">
    <property type="entry name" value="P-loop containing nucleotide triphosphate hydrolases"/>
    <property type="match status" value="1"/>
</dbReference>
<accession>A0A075LLR8</accession>
<dbReference type="InterPro" id="IPR003593">
    <property type="entry name" value="AAA+_ATPase"/>
</dbReference>
<evidence type="ECO:0000313" key="12">
    <source>
        <dbReference type="Proteomes" id="UP000199735"/>
    </source>
</evidence>
<dbReference type="Proteomes" id="UP000199735">
    <property type="component" value="Unassembled WGS sequence"/>
</dbReference>
<dbReference type="PANTHER" id="PTHR42711">
    <property type="entry name" value="ABC TRANSPORTER ATP-BINDING PROTEIN"/>
    <property type="match status" value="1"/>
</dbReference>
<dbReference type="EMBL" id="CP008876">
    <property type="protein sequence ID" value="AIF65388.1"/>
    <property type="molecule type" value="Genomic_DNA"/>
</dbReference>
<dbReference type="PROSITE" id="PS50893">
    <property type="entry name" value="ABC_TRANSPORTER_2"/>
    <property type="match status" value="1"/>
</dbReference>
<dbReference type="RefSeq" id="WP_038557851.1">
    <property type="nucleotide sequence ID" value="NZ_CP008876.1"/>
</dbReference>
<dbReference type="GO" id="GO:0005886">
    <property type="term" value="C:plasma membrane"/>
    <property type="evidence" value="ECO:0007669"/>
    <property type="project" value="UniProtKB-SubCell"/>
</dbReference>
<dbReference type="GeneID" id="34222491"/>
<name>A0A075LLR8_9BACI</name>
<dbReference type="HOGENOM" id="CLU_000604_1_2_9"/>
<evidence type="ECO:0000259" key="8">
    <source>
        <dbReference type="PROSITE" id="PS50893"/>
    </source>
</evidence>
<protein>
    <submittedName>
        <fullName evidence="10">ABC-2 type transport system ATP-binding protein</fullName>
    </submittedName>
    <submittedName>
        <fullName evidence="9">Bacitracin ABC transporter ATP-binding protein</fullName>
    </submittedName>
</protein>
<dbReference type="SUPFAM" id="SSF52540">
    <property type="entry name" value="P-loop containing nucleoside triphosphate hydrolases"/>
    <property type="match status" value="1"/>
</dbReference>
<dbReference type="PROSITE" id="PS00211">
    <property type="entry name" value="ABC_TRANSPORTER_1"/>
    <property type="match status" value="1"/>
</dbReference>
<evidence type="ECO:0000256" key="2">
    <source>
        <dbReference type="ARBA" id="ARBA00022448"/>
    </source>
</evidence>
<proteinExistence type="predicted"/>
<dbReference type="FunFam" id="3.40.50.300:FF:000589">
    <property type="entry name" value="ABC transporter, ATP-binding subunit"/>
    <property type="match status" value="1"/>
</dbReference>
<comment type="subcellular location">
    <subcellularLocation>
        <location evidence="1">Cell membrane</location>
    </subcellularLocation>
</comment>
<dbReference type="SMART" id="SM00382">
    <property type="entry name" value="AAA"/>
    <property type="match status" value="1"/>
</dbReference>
<keyword evidence="2" id="KW-0813">Transport</keyword>
<evidence type="ECO:0000313" key="9">
    <source>
        <dbReference type="EMBL" id="AIF65388.1"/>
    </source>
</evidence>
<sequence length="281" mass="31321">MDYALQVKDLSKVFGQQRALQQVSFNVKKGEVFGFLGPSGSGKTTTVKILTGQLLQTAGEVNILGKPASKMKDADLGRIGILTDNSGLYERMTVEQNLDFYAKLYNAAAGRVEEVLQLVGLAEDKKKPVKKLSKGMKQRVLLARAVLHKPEVLFLDEPTSALDPGNVQKMHDLLRDLNREGTTIFLTTHNMEEAAQLCDRVAFLHEGQIREMDAPNQLQRKYAKNTIHLELKDGRNETIENNPTGAERLYQYMQAEEVLAVHSDQPTLGDIFIEVTGRKLA</sequence>
<keyword evidence="7" id="KW-0472">Membrane</keyword>
<keyword evidence="3" id="KW-1003">Cell membrane</keyword>
<dbReference type="PANTHER" id="PTHR42711:SF13">
    <property type="entry name" value="ABC TRANSPORTER, ATP-BINDING PROTEIN"/>
    <property type="match status" value="1"/>
</dbReference>
<dbReference type="OrthoDB" id="9804819at2"/>
<evidence type="ECO:0000256" key="4">
    <source>
        <dbReference type="ARBA" id="ARBA00022741"/>
    </source>
</evidence>
<keyword evidence="4" id="KW-0547">Nucleotide-binding</keyword>
<dbReference type="CDD" id="cd03230">
    <property type="entry name" value="ABC_DR_subfamily_A"/>
    <property type="match status" value="1"/>
</dbReference>
<dbReference type="InterPro" id="IPR050763">
    <property type="entry name" value="ABC_transporter_ATP-binding"/>
</dbReference>
<evidence type="ECO:0000313" key="10">
    <source>
        <dbReference type="EMBL" id="SEN73383.1"/>
    </source>
</evidence>
<reference evidence="9 11" key="1">
    <citation type="submission" date="2014-07" db="EMBL/GenBank/DDBJ databases">
        <title>Complete genome sequence of a moderately halophilic bacterium Terribacillus aidingensis MP602, isolated from Cryptomeria fortunei in Tianmu mountain in China.</title>
        <authorList>
            <person name="Wang Y."/>
            <person name="Lu P."/>
            <person name="Zhang L."/>
        </authorList>
    </citation>
    <scope>NUCLEOTIDE SEQUENCE [LARGE SCALE GENOMIC DNA]</scope>
    <source>
        <strain evidence="9 11">MP602</strain>
    </source>
</reference>
<keyword evidence="6" id="KW-1278">Translocase</keyword>
<evidence type="ECO:0000256" key="7">
    <source>
        <dbReference type="ARBA" id="ARBA00023136"/>
    </source>
</evidence>
<evidence type="ECO:0000256" key="1">
    <source>
        <dbReference type="ARBA" id="ARBA00004236"/>
    </source>
</evidence>
<evidence type="ECO:0000256" key="5">
    <source>
        <dbReference type="ARBA" id="ARBA00022840"/>
    </source>
</evidence>
<gene>
    <name evidence="9" type="ORF">GZ22_01080</name>
    <name evidence="10" type="ORF">SAMN04489762_2700</name>
</gene>
<evidence type="ECO:0000256" key="3">
    <source>
        <dbReference type="ARBA" id="ARBA00022475"/>
    </source>
</evidence>
<accession>A0AAX2EHR6</accession>
<dbReference type="GO" id="GO:0016887">
    <property type="term" value="F:ATP hydrolysis activity"/>
    <property type="evidence" value="ECO:0007669"/>
    <property type="project" value="InterPro"/>
</dbReference>
<dbReference type="InterPro" id="IPR027417">
    <property type="entry name" value="P-loop_NTPase"/>
</dbReference>
<evidence type="ECO:0000256" key="6">
    <source>
        <dbReference type="ARBA" id="ARBA00022967"/>
    </source>
</evidence>
<dbReference type="GO" id="GO:0005524">
    <property type="term" value="F:ATP binding"/>
    <property type="evidence" value="ECO:0007669"/>
    <property type="project" value="UniProtKB-KW"/>
</dbReference>
<dbReference type="AlphaFoldDB" id="A0A075LLR8"/>
<dbReference type="EMBL" id="FOCD01000003">
    <property type="protein sequence ID" value="SEN73383.1"/>
    <property type="molecule type" value="Genomic_DNA"/>
</dbReference>
<keyword evidence="5 9" id="KW-0067">ATP-binding</keyword>
<dbReference type="InterPro" id="IPR017871">
    <property type="entry name" value="ABC_transporter-like_CS"/>
</dbReference>
<evidence type="ECO:0000313" key="11">
    <source>
        <dbReference type="Proteomes" id="UP000027980"/>
    </source>
</evidence>
<organism evidence="9 11">
    <name type="scientific">Terribacillus saccharophilus</name>
    <dbReference type="NCBI Taxonomy" id="361277"/>
    <lineage>
        <taxon>Bacteria</taxon>
        <taxon>Bacillati</taxon>
        <taxon>Bacillota</taxon>
        <taxon>Bacilli</taxon>
        <taxon>Bacillales</taxon>
        <taxon>Bacillaceae</taxon>
        <taxon>Terribacillus</taxon>
    </lineage>
</organism>
<dbReference type="Proteomes" id="UP000027980">
    <property type="component" value="Chromosome"/>
</dbReference>